<accession>A0A0E9RYH7</accession>
<reference evidence="1" key="2">
    <citation type="journal article" date="2015" name="Fish Shellfish Immunol.">
        <title>Early steps in the European eel (Anguilla anguilla)-Vibrio vulnificus interaction in the gills: Role of the RtxA13 toxin.</title>
        <authorList>
            <person name="Callol A."/>
            <person name="Pajuelo D."/>
            <person name="Ebbesson L."/>
            <person name="Teles M."/>
            <person name="MacKenzie S."/>
            <person name="Amaro C."/>
        </authorList>
    </citation>
    <scope>NUCLEOTIDE SEQUENCE</scope>
</reference>
<dbReference type="EMBL" id="GBXM01074630">
    <property type="protein sequence ID" value="JAH33947.1"/>
    <property type="molecule type" value="Transcribed_RNA"/>
</dbReference>
<evidence type="ECO:0000313" key="1">
    <source>
        <dbReference type="EMBL" id="JAH33947.1"/>
    </source>
</evidence>
<name>A0A0E9RYH7_ANGAN</name>
<reference evidence="1" key="1">
    <citation type="submission" date="2014-11" db="EMBL/GenBank/DDBJ databases">
        <authorList>
            <person name="Amaro Gonzalez C."/>
        </authorList>
    </citation>
    <scope>NUCLEOTIDE SEQUENCE</scope>
</reference>
<organism evidence="1">
    <name type="scientific">Anguilla anguilla</name>
    <name type="common">European freshwater eel</name>
    <name type="synonym">Muraena anguilla</name>
    <dbReference type="NCBI Taxonomy" id="7936"/>
    <lineage>
        <taxon>Eukaryota</taxon>
        <taxon>Metazoa</taxon>
        <taxon>Chordata</taxon>
        <taxon>Craniata</taxon>
        <taxon>Vertebrata</taxon>
        <taxon>Euteleostomi</taxon>
        <taxon>Actinopterygii</taxon>
        <taxon>Neopterygii</taxon>
        <taxon>Teleostei</taxon>
        <taxon>Anguilliformes</taxon>
        <taxon>Anguillidae</taxon>
        <taxon>Anguilla</taxon>
    </lineage>
</organism>
<protein>
    <submittedName>
        <fullName evidence="1">Uncharacterized protein</fullName>
    </submittedName>
</protein>
<sequence length="49" mass="5571">MTSSRSCVLGYRVHIGIFQGQDKHRLTQFHLLLRLAFDNQVKTGVLNAT</sequence>
<proteinExistence type="predicted"/>
<dbReference type="AlphaFoldDB" id="A0A0E9RYH7"/>